<dbReference type="InterPro" id="IPR016117">
    <property type="entry name" value="ArgJ-like_dom_sf"/>
</dbReference>
<dbReference type="RefSeq" id="WP_176627345.1">
    <property type="nucleotide sequence ID" value="NZ_JABXXQ010000905.1"/>
</dbReference>
<reference evidence="2 3" key="1">
    <citation type="submission" date="2020-06" db="EMBL/GenBank/DDBJ databases">
        <title>Description of novel acetic acid bacteria.</title>
        <authorList>
            <person name="Sombolestani A."/>
        </authorList>
    </citation>
    <scope>NUCLEOTIDE SEQUENCE [LARGE SCALE GENOMIC DNA]</scope>
    <source>
        <strain evidence="2 3">LMG 26838</strain>
    </source>
</reference>
<dbReference type="PANTHER" id="PTHR36512:SF3">
    <property type="entry name" value="BLR5678 PROTEIN"/>
    <property type="match status" value="1"/>
</dbReference>
<dbReference type="EMBL" id="JABXXQ010000905">
    <property type="protein sequence ID" value="NVN32507.1"/>
    <property type="molecule type" value="Genomic_DNA"/>
</dbReference>
<evidence type="ECO:0000256" key="1">
    <source>
        <dbReference type="ARBA" id="ARBA00007068"/>
    </source>
</evidence>
<protein>
    <submittedName>
        <fullName evidence="2">P1 family peptidase</fullName>
    </submittedName>
</protein>
<dbReference type="Gene3D" id="3.60.70.12">
    <property type="entry name" value="L-amino peptidase D-ALA esterase/amidase"/>
    <property type="match status" value="1"/>
</dbReference>
<comment type="caution">
    <text evidence="2">The sequence shown here is derived from an EMBL/GenBank/DDBJ whole genome shotgun (WGS) entry which is preliminary data.</text>
</comment>
<dbReference type="Pfam" id="PF03576">
    <property type="entry name" value="Peptidase_S58"/>
    <property type="match status" value="1"/>
</dbReference>
<name>A0A850P385_9PROT</name>
<proteinExistence type="inferred from homology"/>
<organism evidence="2 3">
    <name type="scientific">Endobacter medicaginis</name>
    <dbReference type="NCBI Taxonomy" id="1181271"/>
    <lineage>
        <taxon>Bacteria</taxon>
        <taxon>Pseudomonadati</taxon>
        <taxon>Pseudomonadota</taxon>
        <taxon>Alphaproteobacteria</taxon>
        <taxon>Acetobacterales</taxon>
        <taxon>Acetobacteraceae</taxon>
        <taxon>Endobacter</taxon>
    </lineage>
</organism>
<evidence type="ECO:0000313" key="2">
    <source>
        <dbReference type="EMBL" id="NVN32507.1"/>
    </source>
</evidence>
<dbReference type="SUPFAM" id="SSF56266">
    <property type="entry name" value="DmpA/ArgJ-like"/>
    <property type="match status" value="1"/>
</dbReference>
<dbReference type="PANTHER" id="PTHR36512">
    <property type="entry name" value="D-AMINOPEPTIDASE"/>
    <property type="match status" value="1"/>
</dbReference>
<dbReference type="GO" id="GO:0004177">
    <property type="term" value="F:aminopeptidase activity"/>
    <property type="evidence" value="ECO:0007669"/>
    <property type="project" value="TreeGrafter"/>
</dbReference>
<comment type="similarity">
    <text evidence="1">Belongs to the peptidase S58 family.</text>
</comment>
<sequence length="66" mass="6866">MRNCLTDISGLRVGHAHDETLRSGVTAVIFDRPAIAAASLLGGAPAVRDTALLALENAVERIDAIV</sequence>
<dbReference type="AlphaFoldDB" id="A0A850P385"/>
<dbReference type="InterPro" id="IPR005321">
    <property type="entry name" value="Peptidase_S58_DmpA"/>
</dbReference>
<accession>A0A850P385</accession>
<evidence type="ECO:0000313" key="3">
    <source>
        <dbReference type="Proteomes" id="UP000565205"/>
    </source>
</evidence>
<gene>
    <name evidence="2" type="ORF">HUK83_19450</name>
</gene>
<dbReference type="Proteomes" id="UP000565205">
    <property type="component" value="Unassembled WGS sequence"/>
</dbReference>
<feature type="non-terminal residue" evidence="2">
    <location>
        <position position="66"/>
    </location>
</feature>